<evidence type="ECO:0000313" key="2">
    <source>
        <dbReference type="Proteomes" id="UP000694865"/>
    </source>
</evidence>
<keyword evidence="2" id="KW-1185">Reference proteome</keyword>
<protein>
    <submittedName>
        <fullName evidence="3">Uncharacterized protein LOC100377660</fullName>
    </submittedName>
</protein>
<accession>A0ABM0GJY5</accession>
<name>A0ABM0GJY5_SACKO</name>
<evidence type="ECO:0000256" key="1">
    <source>
        <dbReference type="SAM" id="MobiDB-lite"/>
    </source>
</evidence>
<evidence type="ECO:0000313" key="3">
    <source>
        <dbReference type="RefSeq" id="XP_002731504.2"/>
    </source>
</evidence>
<reference evidence="3" key="1">
    <citation type="submission" date="2025-08" db="UniProtKB">
        <authorList>
            <consortium name="RefSeq"/>
        </authorList>
    </citation>
    <scope>IDENTIFICATION</scope>
    <source>
        <tissue evidence="3">Testes</tissue>
    </source>
</reference>
<proteinExistence type="predicted"/>
<gene>
    <name evidence="3" type="primary">LOC100377660</name>
</gene>
<dbReference type="PANTHER" id="PTHR47526">
    <property type="entry name" value="ATP-DEPENDENT DNA HELICASE"/>
    <property type="match status" value="1"/>
</dbReference>
<feature type="region of interest" description="Disordered" evidence="1">
    <location>
        <begin position="282"/>
        <end position="311"/>
    </location>
</feature>
<dbReference type="PANTHER" id="PTHR47526:SF3">
    <property type="entry name" value="PHD-TYPE DOMAIN-CONTAINING PROTEIN"/>
    <property type="match status" value="1"/>
</dbReference>
<dbReference type="GeneID" id="100377660"/>
<organism evidence="2 3">
    <name type="scientific">Saccoglossus kowalevskii</name>
    <name type="common">Acorn worm</name>
    <dbReference type="NCBI Taxonomy" id="10224"/>
    <lineage>
        <taxon>Eukaryota</taxon>
        <taxon>Metazoa</taxon>
        <taxon>Hemichordata</taxon>
        <taxon>Enteropneusta</taxon>
        <taxon>Harrimaniidae</taxon>
        <taxon>Saccoglossus</taxon>
    </lineage>
</organism>
<sequence length="311" mass="35425">MADVNKMTVPQLNNFLRKFGVSSSNYNKNILLAIAKTLHDLEPKEDHDLLHHYPKNDVATRLSKLGCNFTDPFKLPGYSSYFSNVPEFGLSDVFNYLMCHRPDYDRKKLRAYKSFEDFKLCFDGHVVDLQYTAISETSLLGSFKAKVNPMLKDKTCFEKCSYDLWFLMEKEISEVVAAYCECPGGADGKCCHVAATLYELEKKVSDGPCLWAKRPMQHVEPVAVNNHKTQVSCYEQIDTEDSEFDPRHPDDRAPISQLEQDEFMKGLAQIAPEAAVLLHLPPSESTTNSKKGVGIVTRVKQKQNKRTKRRK</sequence>
<dbReference type="Proteomes" id="UP000694865">
    <property type="component" value="Unplaced"/>
</dbReference>
<dbReference type="RefSeq" id="XP_002731504.2">
    <property type="nucleotide sequence ID" value="XM_002731458.2"/>
</dbReference>
<feature type="compositionally biased region" description="Basic residues" evidence="1">
    <location>
        <begin position="299"/>
        <end position="311"/>
    </location>
</feature>